<dbReference type="GO" id="GO:0009409">
    <property type="term" value="P:response to cold"/>
    <property type="evidence" value="ECO:0007669"/>
    <property type="project" value="TreeGrafter"/>
</dbReference>
<keyword evidence="1" id="KW-0677">Repeat</keyword>
<dbReference type="Gramene" id="AET1Gv20187900.6">
    <property type="protein sequence ID" value="AET1Gv20187900.6"/>
    <property type="gene ID" value="AET1Gv20187900"/>
</dbReference>
<reference evidence="5" key="3">
    <citation type="journal article" date="2017" name="Nature">
        <title>Genome sequence of the progenitor of the wheat D genome Aegilops tauschii.</title>
        <authorList>
            <person name="Luo M.C."/>
            <person name="Gu Y.Q."/>
            <person name="Puiu D."/>
            <person name="Wang H."/>
            <person name="Twardziok S.O."/>
            <person name="Deal K.R."/>
            <person name="Huo N."/>
            <person name="Zhu T."/>
            <person name="Wang L."/>
            <person name="Wang Y."/>
            <person name="McGuire P.E."/>
            <person name="Liu S."/>
            <person name="Long H."/>
            <person name="Ramasamy R.K."/>
            <person name="Rodriguez J.C."/>
            <person name="Van S.L."/>
            <person name="Yuan L."/>
            <person name="Wang Z."/>
            <person name="Xia Z."/>
            <person name="Xiao L."/>
            <person name="Anderson O.D."/>
            <person name="Ouyang S."/>
            <person name="Liang Y."/>
            <person name="Zimin A.V."/>
            <person name="Pertea G."/>
            <person name="Qi P."/>
            <person name="Bennetzen J.L."/>
            <person name="Dai X."/>
            <person name="Dawson M.W."/>
            <person name="Muller H.G."/>
            <person name="Kugler K."/>
            <person name="Rivarola-Duarte L."/>
            <person name="Spannagl M."/>
            <person name="Mayer K.F.X."/>
            <person name="Lu F.H."/>
            <person name="Bevan M.W."/>
            <person name="Leroy P."/>
            <person name="Li P."/>
            <person name="You F.M."/>
            <person name="Sun Q."/>
            <person name="Liu Z."/>
            <person name="Lyons E."/>
            <person name="Wicker T."/>
            <person name="Salzberg S.L."/>
            <person name="Devos K.M."/>
            <person name="Dvorak J."/>
        </authorList>
    </citation>
    <scope>NUCLEOTIDE SEQUENCE [LARGE SCALE GENOMIC DNA]</scope>
    <source>
        <strain evidence="5">cv. AL8/78</strain>
    </source>
</reference>
<evidence type="ECO:0008006" key="7">
    <source>
        <dbReference type="Google" id="ProtNLM"/>
    </source>
</evidence>
<dbReference type="GO" id="GO:0009414">
    <property type="term" value="P:response to water deprivation"/>
    <property type="evidence" value="ECO:0007669"/>
    <property type="project" value="TreeGrafter"/>
</dbReference>
<keyword evidence="3" id="KW-0041">Annexin</keyword>
<dbReference type="GO" id="GO:0009651">
    <property type="term" value="P:response to salt stress"/>
    <property type="evidence" value="ECO:0007669"/>
    <property type="project" value="TreeGrafter"/>
</dbReference>
<dbReference type="Gene3D" id="1.10.220.10">
    <property type="entry name" value="Annexin"/>
    <property type="match status" value="1"/>
</dbReference>
<dbReference type="GO" id="GO:0005737">
    <property type="term" value="C:cytoplasm"/>
    <property type="evidence" value="ECO:0007669"/>
    <property type="project" value="TreeGrafter"/>
</dbReference>
<evidence type="ECO:0000256" key="4">
    <source>
        <dbReference type="ARBA" id="ARBA00023302"/>
    </source>
</evidence>
<dbReference type="InterPro" id="IPR037104">
    <property type="entry name" value="Annexin_sf"/>
</dbReference>
<dbReference type="Proteomes" id="UP000015105">
    <property type="component" value="Chromosome 1D"/>
</dbReference>
<evidence type="ECO:0000256" key="1">
    <source>
        <dbReference type="ARBA" id="ARBA00022737"/>
    </source>
</evidence>
<protein>
    <recommendedName>
        <fullName evidence="7">Annexin</fullName>
    </recommendedName>
</protein>
<keyword evidence="6" id="KW-1185">Reference proteome</keyword>
<proteinExistence type="predicted"/>
<accession>A0A452XVX8</accession>
<dbReference type="Pfam" id="PF00191">
    <property type="entry name" value="Annexin"/>
    <property type="match status" value="1"/>
</dbReference>
<organism evidence="5 6">
    <name type="scientific">Aegilops tauschii subsp. strangulata</name>
    <name type="common">Goatgrass</name>
    <dbReference type="NCBI Taxonomy" id="200361"/>
    <lineage>
        <taxon>Eukaryota</taxon>
        <taxon>Viridiplantae</taxon>
        <taxon>Streptophyta</taxon>
        <taxon>Embryophyta</taxon>
        <taxon>Tracheophyta</taxon>
        <taxon>Spermatophyta</taxon>
        <taxon>Magnoliopsida</taxon>
        <taxon>Liliopsida</taxon>
        <taxon>Poales</taxon>
        <taxon>Poaceae</taxon>
        <taxon>BOP clade</taxon>
        <taxon>Pooideae</taxon>
        <taxon>Triticodae</taxon>
        <taxon>Triticeae</taxon>
        <taxon>Triticinae</taxon>
        <taxon>Aegilops</taxon>
    </lineage>
</organism>
<dbReference type="FunFam" id="1.10.220.10:FF:000002">
    <property type="entry name" value="Annexin"/>
    <property type="match status" value="1"/>
</dbReference>
<evidence type="ECO:0000313" key="5">
    <source>
        <dbReference type="EnsemblPlants" id="AET1Gv20187900.6"/>
    </source>
</evidence>
<dbReference type="PANTHER" id="PTHR10502:SF198">
    <property type="entry name" value="ANNEXIN"/>
    <property type="match status" value="1"/>
</dbReference>
<dbReference type="AlphaFoldDB" id="A0A452XVX8"/>
<reference evidence="5" key="4">
    <citation type="submission" date="2019-03" db="UniProtKB">
        <authorList>
            <consortium name="EnsemblPlants"/>
        </authorList>
    </citation>
    <scope>IDENTIFICATION</scope>
</reference>
<reference evidence="6" key="1">
    <citation type="journal article" date="2014" name="Science">
        <title>Ancient hybridizations among the ancestral genomes of bread wheat.</title>
        <authorList>
            <consortium name="International Wheat Genome Sequencing Consortium,"/>
            <person name="Marcussen T."/>
            <person name="Sandve S.R."/>
            <person name="Heier L."/>
            <person name="Spannagl M."/>
            <person name="Pfeifer M."/>
            <person name="Jakobsen K.S."/>
            <person name="Wulff B.B."/>
            <person name="Steuernagel B."/>
            <person name="Mayer K.F."/>
            <person name="Olsen O.A."/>
        </authorList>
    </citation>
    <scope>NUCLEOTIDE SEQUENCE [LARGE SCALE GENOMIC DNA]</scope>
    <source>
        <strain evidence="6">cv. AL8/78</strain>
    </source>
</reference>
<sequence length="100" mass="11295">MQILLAYLGVPRNEGPEVDPSAVTNDARELYRAGEKRVGTDERAFIRIFTESSRAHLVSIANAYQHMYARSLEKVMLVSNFLETPLIFLPCANQAQKINK</sequence>
<dbReference type="PANTHER" id="PTHR10502">
    <property type="entry name" value="ANNEXIN"/>
    <property type="match status" value="1"/>
</dbReference>
<evidence type="ECO:0000256" key="2">
    <source>
        <dbReference type="ARBA" id="ARBA00022837"/>
    </source>
</evidence>
<dbReference type="GO" id="GO:0005509">
    <property type="term" value="F:calcium ion binding"/>
    <property type="evidence" value="ECO:0007669"/>
    <property type="project" value="InterPro"/>
</dbReference>
<evidence type="ECO:0000256" key="3">
    <source>
        <dbReference type="ARBA" id="ARBA00023216"/>
    </source>
</evidence>
<reference evidence="6" key="2">
    <citation type="journal article" date="2017" name="Nat. Plants">
        <title>The Aegilops tauschii genome reveals multiple impacts of transposons.</title>
        <authorList>
            <person name="Zhao G."/>
            <person name="Zou C."/>
            <person name="Li K."/>
            <person name="Wang K."/>
            <person name="Li T."/>
            <person name="Gao L."/>
            <person name="Zhang X."/>
            <person name="Wang H."/>
            <person name="Yang Z."/>
            <person name="Liu X."/>
            <person name="Jiang W."/>
            <person name="Mao L."/>
            <person name="Kong X."/>
            <person name="Jiao Y."/>
            <person name="Jia J."/>
        </authorList>
    </citation>
    <scope>NUCLEOTIDE SEQUENCE [LARGE SCALE GENOMIC DNA]</scope>
    <source>
        <strain evidence="6">cv. AL8/78</strain>
    </source>
</reference>
<dbReference type="SUPFAM" id="SSF47874">
    <property type="entry name" value="Annexin"/>
    <property type="match status" value="1"/>
</dbReference>
<keyword evidence="4" id="KW-0111">Calcium/phospholipid-binding</keyword>
<evidence type="ECO:0000313" key="6">
    <source>
        <dbReference type="Proteomes" id="UP000015105"/>
    </source>
</evidence>
<dbReference type="InterPro" id="IPR018502">
    <property type="entry name" value="Annexin_repeat"/>
</dbReference>
<name>A0A452XVX8_AEGTS</name>
<dbReference type="GO" id="GO:0009408">
    <property type="term" value="P:response to heat"/>
    <property type="evidence" value="ECO:0007669"/>
    <property type="project" value="TreeGrafter"/>
</dbReference>
<keyword evidence="2" id="KW-0106">Calcium</keyword>
<dbReference type="GO" id="GO:0001786">
    <property type="term" value="F:phosphatidylserine binding"/>
    <property type="evidence" value="ECO:0007669"/>
    <property type="project" value="TreeGrafter"/>
</dbReference>
<dbReference type="PROSITE" id="PS51897">
    <property type="entry name" value="ANNEXIN_2"/>
    <property type="match status" value="1"/>
</dbReference>
<reference evidence="5" key="5">
    <citation type="journal article" date="2021" name="G3 (Bethesda)">
        <title>Aegilops tauschii genome assembly Aet v5.0 features greater sequence contiguity and improved annotation.</title>
        <authorList>
            <person name="Wang L."/>
            <person name="Zhu T."/>
            <person name="Rodriguez J.C."/>
            <person name="Deal K.R."/>
            <person name="Dubcovsky J."/>
            <person name="McGuire P.E."/>
            <person name="Lux T."/>
            <person name="Spannagl M."/>
            <person name="Mayer K.F.X."/>
            <person name="Baldrich P."/>
            <person name="Meyers B.C."/>
            <person name="Huo N."/>
            <person name="Gu Y.Q."/>
            <person name="Zhou H."/>
            <person name="Devos K.M."/>
            <person name="Bennetzen J.L."/>
            <person name="Unver T."/>
            <person name="Budak H."/>
            <person name="Gulick P.J."/>
            <person name="Galiba G."/>
            <person name="Kalapos B."/>
            <person name="Nelson D.R."/>
            <person name="Li P."/>
            <person name="You F.M."/>
            <person name="Luo M.C."/>
            <person name="Dvorak J."/>
        </authorList>
    </citation>
    <scope>NUCLEOTIDE SEQUENCE [LARGE SCALE GENOMIC DNA]</scope>
    <source>
        <strain evidence="5">cv. AL8/78</strain>
    </source>
</reference>
<dbReference type="GO" id="GO:0005544">
    <property type="term" value="F:calcium-dependent phospholipid binding"/>
    <property type="evidence" value="ECO:0007669"/>
    <property type="project" value="UniProtKB-KW"/>
</dbReference>
<dbReference type="GO" id="GO:0005886">
    <property type="term" value="C:plasma membrane"/>
    <property type="evidence" value="ECO:0007669"/>
    <property type="project" value="TreeGrafter"/>
</dbReference>
<dbReference type="EnsemblPlants" id="AET1Gv20187900.6">
    <property type="protein sequence ID" value="AET1Gv20187900.6"/>
    <property type="gene ID" value="AET1Gv20187900"/>
</dbReference>